<evidence type="ECO:0000256" key="1">
    <source>
        <dbReference type="SAM" id="Coils"/>
    </source>
</evidence>
<keyword evidence="1" id="KW-0175">Coiled coil</keyword>
<protein>
    <submittedName>
        <fullName evidence="3">Uncharacterized protein</fullName>
    </submittedName>
</protein>
<feature type="signal peptide" evidence="2">
    <location>
        <begin position="1"/>
        <end position="21"/>
    </location>
</feature>
<keyword evidence="4" id="KW-1185">Reference proteome</keyword>
<dbReference type="Proteomes" id="UP000245771">
    <property type="component" value="Unassembled WGS sequence"/>
</dbReference>
<dbReference type="AlphaFoldDB" id="A0A316V7Y2"/>
<feature type="coiled-coil region" evidence="1">
    <location>
        <begin position="258"/>
        <end position="285"/>
    </location>
</feature>
<evidence type="ECO:0000313" key="3">
    <source>
        <dbReference type="EMBL" id="PWN33729.1"/>
    </source>
</evidence>
<evidence type="ECO:0000256" key="2">
    <source>
        <dbReference type="SAM" id="SignalP"/>
    </source>
</evidence>
<gene>
    <name evidence="3" type="ORF">FA14DRAFT_180366</name>
</gene>
<dbReference type="GeneID" id="37022781"/>
<feature type="chain" id="PRO_5016390170" evidence="2">
    <location>
        <begin position="22"/>
        <end position="484"/>
    </location>
</feature>
<reference evidence="3 4" key="1">
    <citation type="journal article" date="2018" name="Mol. Biol. Evol.">
        <title>Broad Genomic Sampling Reveals a Smut Pathogenic Ancestry of the Fungal Clade Ustilaginomycotina.</title>
        <authorList>
            <person name="Kijpornyongpan T."/>
            <person name="Mondo S.J."/>
            <person name="Barry K."/>
            <person name="Sandor L."/>
            <person name="Lee J."/>
            <person name="Lipzen A."/>
            <person name="Pangilinan J."/>
            <person name="LaButti K."/>
            <person name="Hainaut M."/>
            <person name="Henrissat B."/>
            <person name="Grigoriev I.V."/>
            <person name="Spatafora J.W."/>
            <person name="Aime M.C."/>
        </authorList>
    </citation>
    <scope>NUCLEOTIDE SEQUENCE [LARGE SCALE GENOMIC DNA]</scope>
    <source>
        <strain evidence="3 4">MCA 3882</strain>
    </source>
</reference>
<evidence type="ECO:0000313" key="4">
    <source>
        <dbReference type="Proteomes" id="UP000245771"/>
    </source>
</evidence>
<dbReference type="InParanoid" id="A0A316V7Y2"/>
<proteinExistence type="predicted"/>
<dbReference type="EMBL" id="KZ819604">
    <property type="protein sequence ID" value="PWN33729.1"/>
    <property type="molecule type" value="Genomic_DNA"/>
</dbReference>
<dbReference type="RefSeq" id="XP_025354031.1">
    <property type="nucleotide sequence ID" value="XM_025501000.1"/>
</dbReference>
<keyword evidence="2" id="KW-0732">Signal</keyword>
<sequence>MIKKSILNVFLFYQFIVLVSSLTVSKEDQVELFKRGALEATNRAIDRTQAKAQRAHDKVTGVGHVISDHFGVSSIKNDMKAAWHPESAGKQQKRDLESSNFIKRGMEYIPHAPSQKRGINEKIDRAQASVTGFHDRVKGVKDVVKDHAMNNGFVQDVHSAWHGEHHKRSEIILKRGLNSKIDHAQAKVTDINDRRHAVVGVVKDHAKNNALVHDITAAWGYGKPHHKRDLNKREAVSIDQALGRSHSGHSRLAKRDLVDSANRAIDRAQDDITDARNKVHAVKEVVGQHVKNDPLVSDVKAAWDTGDANLRKIIIETYLTFSNNASNLRFLIALAGLFTNALPSIATPVLELKDGSNMEYKRDLVNVAVGQSSSMVMQKRGRLSDLSNKIPGINGPRAQAAVGKASQFIHGTAATPSIVMGGASKAGMAVKNHPVTATVMGHVNKVKQTPLYQAARKDTVNLASYVSKKGSSVISKVGSRVKKV</sequence>
<name>A0A316V7Y2_9BASI</name>
<accession>A0A316V7Y2</accession>
<organism evidence="3 4">
    <name type="scientific">Meira miltonrushii</name>
    <dbReference type="NCBI Taxonomy" id="1280837"/>
    <lineage>
        <taxon>Eukaryota</taxon>
        <taxon>Fungi</taxon>
        <taxon>Dikarya</taxon>
        <taxon>Basidiomycota</taxon>
        <taxon>Ustilaginomycotina</taxon>
        <taxon>Exobasidiomycetes</taxon>
        <taxon>Exobasidiales</taxon>
        <taxon>Brachybasidiaceae</taxon>
        <taxon>Meira</taxon>
    </lineage>
</organism>